<dbReference type="InterPro" id="IPR036263">
    <property type="entry name" value="Chorismate_II_sf"/>
</dbReference>
<accession>A0A381SPY8</accession>
<dbReference type="InterPro" id="IPR008242">
    <property type="entry name" value="Chor_mutase/pphenate_deHydtase"/>
</dbReference>
<dbReference type="InterPro" id="IPR001086">
    <property type="entry name" value="Preph_deHydtase"/>
</dbReference>
<dbReference type="GO" id="GO:0004106">
    <property type="term" value="F:chorismate mutase activity"/>
    <property type="evidence" value="ECO:0007669"/>
    <property type="project" value="UniProtKB-EC"/>
</dbReference>
<dbReference type="GO" id="GO:0009094">
    <property type="term" value="P:L-phenylalanine biosynthetic process"/>
    <property type="evidence" value="ECO:0007669"/>
    <property type="project" value="UniProtKB-UniPathway"/>
</dbReference>
<evidence type="ECO:0000256" key="13">
    <source>
        <dbReference type="ARBA" id="ARBA00023239"/>
    </source>
</evidence>
<comment type="pathway">
    <text evidence="4">Amino-acid biosynthesis; L-phenylalanine biosynthesis; phenylpyruvate from prephenate: step 1/1.</text>
</comment>
<dbReference type="SUPFAM" id="SSF48600">
    <property type="entry name" value="Chorismate mutase II"/>
    <property type="match status" value="1"/>
</dbReference>
<evidence type="ECO:0000256" key="17">
    <source>
        <dbReference type="ARBA" id="ARBA00047848"/>
    </source>
</evidence>
<dbReference type="SMART" id="SM00830">
    <property type="entry name" value="CM_2"/>
    <property type="match status" value="1"/>
</dbReference>
<evidence type="ECO:0000256" key="12">
    <source>
        <dbReference type="ARBA" id="ARBA00023235"/>
    </source>
</evidence>
<gene>
    <name evidence="21" type="ORF">METZ01_LOCUS58235</name>
</gene>
<dbReference type="Gene3D" id="3.40.190.10">
    <property type="entry name" value="Periplasmic binding protein-like II"/>
    <property type="match status" value="2"/>
</dbReference>
<evidence type="ECO:0000256" key="6">
    <source>
        <dbReference type="ARBA" id="ARBA00013147"/>
    </source>
</evidence>
<comment type="subcellular location">
    <subcellularLocation>
        <location evidence="3">Cytoplasm</location>
    </subcellularLocation>
</comment>
<dbReference type="PROSITE" id="PS51171">
    <property type="entry name" value="PREPHENATE_DEHYDR_3"/>
    <property type="match status" value="1"/>
</dbReference>
<dbReference type="CDD" id="cd13630">
    <property type="entry name" value="PBP2_PDT_1"/>
    <property type="match status" value="1"/>
</dbReference>
<evidence type="ECO:0000256" key="5">
    <source>
        <dbReference type="ARBA" id="ARBA00004817"/>
    </source>
</evidence>
<dbReference type="InterPro" id="IPR036979">
    <property type="entry name" value="CM_dom_sf"/>
</dbReference>
<keyword evidence="13" id="KW-0456">Lyase</keyword>
<name>A0A381SPY8_9ZZZZ</name>
<dbReference type="FunFam" id="1.20.59.10:FF:000004">
    <property type="entry name" value="Prephenate dehydratase"/>
    <property type="match status" value="1"/>
</dbReference>
<dbReference type="GO" id="GO:0005737">
    <property type="term" value="C:cytoplasm"/>
    <property type="evidence" value="ECO:0007669"/>
    <property type="project" value="UniProtKB-SubCell"/>
</dbReference>
<organism evidence="21">
    <name type="scientific">marine metagenome</name>
    <dbReference type="NCBI Taxonomy" id="408172"/>
    <lineage>
        <taxon>unclassified sequences</taxon>
        <taxon>metagenomes</taxon>
        <taxon>ecological metagenomes</taxon>
    </lineage>
</organism>
<evidence type="ECO:0000256" key="9">
    <source>
        <dbReference type="ARBA" id="ARBA00022605"/>
    </source>
</evidence>
<dbReference type="InterPro" id="IPR045865">
    <property type="entry name" value="ACT-like_dom_sf"/>
</dbReference>
<keyword evidence="14" id="KW-0511">Multifunctional enzyme</keyword>
<dbReference type="FunFam" id="3.30.70.260:FF:000012">
    <property type="entry name" value="Prephenate dehydratase"/>
    <property type="match status" value="1"/>
</dbReference>
<dbReference type="InterPro" id="IPR002912">
    <property type="entry name" value="ACT_dom"/>
</dbReference>
<dbReference type="InterPro" id="IPR002701">
    <property type="entry name" value="CM_II_prokaryot"/>
</dbReference>
<evidence type="ECO:0000256" key="14">
    <source>
        <dbReference type="ARBA" id="ARBA00023268"/>
    </source>
</evidence>
<feature type="domain" description="Chorismate mutase" evidence="18">
    <location>
        <begin position="18"/>
        <end position="110"/>
    </location>
</feature>
<evidence type="ECO:0000256" key="8">
    <source>
        <dbReference type="ARBA" id="ARBA00022490"/>
    </source>
</evidence>
<evidence type="ECO:0000256" key="7">
    <source>
        <dbReference type="ARBA" id="ARBA00014401"/>
    </source>
</evidence>
<dbReference type="Pfam" id="PF01842">
    <property type="entry name" value="ACT"/>
    <property type="match status" value="1"/>
</dbReference>
<evidence type="ECO:0000256" key="2">
    <source>
        <dbReference type="ARBA" id="ARBA00002364"/>
    </source>
</evidence>
<evidence type="ECO:0000256" key="1">
    <source>
        <dbReference type="ARBA" id="ARBA00000824"/>
    </source>
</evidence>
<dbReference type="InterPro" id="IPR018528">
    <property type="entry name" value="Preph_deHydtase_CS"/>
</dbReference>
<evidence type="ECO:0000313" key="21">
    <source>
        <dbReference type="EMBL" id="SVA05381.1"/>
    </source>
</evidence>
<proteinExistence type="predicted"/>
<dbReference type="Pfam" id="PF00800">
    <property type="entry name" value="PDT"/>
    <property type="match status" value="1"/>
</dbReference>
<dbReference type="Gene3D" id="1.20.59.10">
    <property type="entry name" value="Chorismate mutase"/>
    <property type="match status" value="1"/>
</dbReference>
<comment type="pathway">
    <text evidence="5">Metabolic intermediate biosynthesis; prephenate biosynthesis; prephenate from chorismate: step 1/1.</text>
</comment>
<dbReference type="EC" id="4.2.1.51" evidence="6"/>
<dbReference type="PROSITE" id="PS00858">
    <property type="entry name" value="PREPHENATE_DEHYDR_2"/>
    <property type="match status" value="1"/>
</dbReference>
<dbReference type="CDD" id="cd04905">
    <property type="entry name" value="ACT_CM-PDT"/>
    <property type="match status" value="1"/>
</dbReference>
<dbReference type="Gene3D" id="3.30.70.260">
    <property type="match status" value="1"/>
</dbReference>
<dbReference type="UniPathway" id="UPA00120">
    <property type="reaction ID" value="UER00203"/>
</dbReference>
<dbReference type="SUPFAM" id="SSF55021">
    <property type="entry name" value="ACT-like"/>
    <property type="match status" value="1"/>
</dbReference>
<evidence type="ECO:0000259" key="20">
    <source>
        <dbReference type="PROSITE" id="PS51671"/>
    </source>
</evidence>
<reference evidence="21" key="1">
    <citation type="submission" date="2018-05" db="EMBL/GenBank/DDBJ databases">
        <authorList>
            <person name="Lanie J.A."/>
            <person name="Ng W.-L."/>
            <person name="Kazmierczak K.M."/>
            <person name="Andrzejewski T.M."/>
            <person name="Davidsen T.M."/>
            <person name="Wayne K.J."/>
            <person name="Tettelin H."/>
            <person name="Glass J.I."/>
            <person name="Rusch D."/>
            <person name="Podicherti R."/>
            <person name="Tsui H.-C.T."/>
            <person name="Winkler M.E."/>
        </authorList>
    </citation>
    <scope>NUCLEOTIDE SEQUENCE</scope>
</reference>
<feature type="domain" description="Prephenate dehydratase" evidence="19">
    <location>
        <begin position="110"/>
        <end position="285"/>
    </location>
</feature>
<dbReference type="AlphaFoldDB" id="A0A381SPY8"/>
<evidence type="ECO:0000256" key="15">
    <source>
        <dbReference type="ARBA" id="ARBA00031175"/>
    </source>
</evidence>
<dbReference type="UniPathway" id="UPA00121">
    <property type="reaction ID" value="UER00345"/>
</dbReference>
<dbReference type="PROSITE" id="PS00857">
    <property type="entry name" value="PREPHENATE_DEHYDR_1"/>
    <property type="match status" value="1"/>
</dbReference>
<keyword evidence="12" id="KW-0413">Isomerase</keyword>
<dbReference type="PANTHER" id="PTHR21022">
    <property type="entry name" value="PREPHENATE DEHYDRATASE P PROTEIN"/>
    <property type="match status" value="1"/>
</dbReference>
<dbReference type="GO" id="GO:0004664">
    <property type="term" value="F:prephenate dehydratase activity"/>
    <property type="evidence" value="ECO:0007669"/>
    <property type="project" value="UniProtKB-EC"/>
</dbReference>
<dbReference type="FunFam" id="3.40.190.10:FF:000029">
    <property type="entry name" value="Chorismate mutase/Prephenate dehydratase"/>
    <property type="match status" value="1"/>
</dbReference>
<protein>
    <recommendedName>
        <fullName evidence="7">Bifunctional chorismate mutase/prephenate dehydratase</fullName>
        <ecNumber evidence="6">4.2.1.51</ecNumber>
    </recommendedName>
    <alternativeName>
        <fullName evidence="16">Chorismate mutase-prephenate dehydratase</fullName>
    </alternativeName>
    <alternativeName>
        <fullName evidence="15">p-protein</fullName>
    </alternativeName>
</protein>
<dbReference type="InterPro" id="IPR010957">
    <property type="entry name" value="G/b/e-P-prot_chorismate_mutase"/>
</dbReference>
<evidence type="ECO:0000256" key="4">
    <source>
        <dbReference type="ARBA" id="ARBA00004741"/>
    </source>
</evidence>
<dbReference type="PROSITE" id="PS51168">
    <property type="entry name" value="CHORISMATE_MUT_2"/>
    <property type="match status" value="1"/>
</dbReference>
<dbReference type="GO" id="GO:0046417">
    <property type="term" value="P:chorismate metabolic process"/>
    <property type="evidence" value="ECO:0007669"/>
    <property type="project" value="InterPro"/>
</dbReference>
<comment type="catalytic activity">
    <reaction evidence="17">
        <text>prephenate + H(+) = 3-phenylpyruvate + CO2 + H2O</text>
        <dbReference type="Rhea" id="RHEA:21648"/>
        <dbReference type="ChEBI" id="CHEBI:15377"/>
        <dbReference type="ChEBI" id="CHEBI:15378"/>
        <dbReference type="ChEBI" id="CHEBI:16526"/>
        <dbReference type="ChEBI" id="CHEBI:18005"/>
        <dbReference type="ChEBI" id="CHEBI:29934"/>
        <dbReference type="EC" id="4.2.1.51"/>
    </reaction>
</comment>
<comment type="catalytic activity">
    <reaction evidence="1">
        <text>chorismate = prephenate</text>
        <dbReference type="Rhea" id="RHEA:13897"/>
        <dbReference type="ChEBI" id="CHEBI:29748"/>
        <dbReference type="ChEBI" id="CHEBI:29934"/>
        <dbReference type="EC" id="5.4.99.5"/>
    </reaction>
</comment>
<dbReference type="EMBL" id="UINC01003333">
    <property type="protein sequence ID" value="SVA05381.1"/>
    <property type="molecule type" value="Genomic_DNA"/>
</dbReference>
<evidence type="ECO:0000256" key="3">
    <source>
        <dbReference type="ARBA" id="ARBA00004496"/>
    </source>
</evidence>
<feature type="non-terminal residue" evidence="21">
    <location>
        <position position="1"/>
    </location>
</feature>
<evidence type="ECO:0000256" key="11">
    <source>
        <dbReference type="ARBA" id="ARBA00023222"/>
    </source>
</evidence>
<dbReference type="NCBIfam" id="TIGR01807">
    <property type="entry name" value="CM_P2"/>
    <property type="match status" value="1"/>
</dbReference>
<evidence type="ECO:0000259" key="19">
    <source>
        <dbReference type="PROSITE" id="PS51171"/>
    </source>
</evidence>
<comment type="function">
    <text evidence="2">Catalyzes the Claisen rearrangement of chorismate to prephenate and the decarboxylation/dehydration of prephenate to phenylpyruvate.</text>
</comment>
<feature type="domain" description="ACT" evidence="20">
    <location>
        <begin position="299"/>
        <end position="380"/>
    </location>
</feature>
<keyword evidence="9" id="KW-0028">Amino-acid biosynthesis</keyword>
<evidence type="ECO:0000259" key="18">
    <source>
        <dbReference type="PROSITE" id="PS51168"/>
    </source>
</evidence>
<dbReference type="PIRSF" id="PIRSF001500">
    <property type="entry name" value="Chor_mut_pdt_Ppr"/>
    <property type="match status" value="1"/>
</dbReference>
<evidence type="ECO:0000256" key="10">
    <source>
        <dbReference type="ARBA" id="ARBA00023141"/>
    </source>
</evidence>
<evidence type="ECO:0000256" key="16">
    <source>
        <dbReference type="ARBA" id="ARBA00031520"/>
    </source>
</evidence>
<dbReference type="PANTHER" id="PTHR21022:SF19">
    <property type="entry name" value="PREPHENATE DEHYDRATASE-RELATED"/>
    <property type="match status" value="1"/>
</dbReference>
<dbReference type="SUPFAM" id="SSF53850">
    <property type="entry name" value="Periplasmic binding protein-like II"/>
    <property type="match status" value="1"/>
</dbReference>
<dbReference type="PROSITE" id="PS51671">
    <property type="entry name" value="ACT"/>
    <property type="match status" value="1"/>
</dbReference>
<dbReference type="Pfam" id="PF01817">
    <property type="entry name" value="CM_2"/>
    <property type="match status" value="1"/>
</dbReference>
<keyword evidence="8" id="KW-0963">Cytoplasm</keyword>
<dbReference type="NCBIfam" id="NF008865">
    <property type="entry name" value="PRK11898.1"/>
    <property type="match status" value="1"/>
</dbReference>
<sequence length="380" mass="42238">VQKLDGISMSKQLNKKNKELASDLSKIRKQIDSIDYQIQTLINDRARCAQKVGLSKGVDSSTIDYYRPEREAEVLRSVLNRNEGPLRDEEILRLFREIMSACLAQQEPLKVGYLGPEGTFTQAAVFKHFGHSVSALPFGTIDEVFQEVETKIADFGVVPIENSTEGTVNNTLDMFIASPLKICGEIELLIEHNLIGKMKSIEGISRVCAHEQALAQCRGWLREHLPDIELIGVSSNAIGARRARDEVGTAAIGGDTASEVYDLNILVENIEDRSNNATRFMVIGRSLLTSSGDDKTTILVSTNETDDAGALYSLLEPLAKQGINITRIESRPSRKKNWEYVFFLDLDGHAKEKPLSEVLETVKERSSLFRILGAYPKVVK</sequence>
<keyword evidence="11" id="KW-0584">Phenylalanine biosynthesis</keyword>
<keyword evidence="10" id="KW-0057">Aromatic amino acid biosynthesis</keyword>